<organism evidence="1 2">
    <name type="scientific">Lentinula lateritia</name>
    <dbReference type="NCBI Taxonomy" id="40482"/>
    <lineage>
        <taxon>Eukaryota</taxon>
        <taxon>Fungi</taxon>
        <taxon>Dikarya</taxon>
        <taxon>Basidiomycota</taxon>
        <taxon>Agaricomycotina</taxon>
        <taxon>Agaricomycetes</taxon>
        <taxon>Agaricomycetidae</taxon>
        <taxon>Agaricales</taxon>
        <taxon>Marasmiineae</taxon>
        <taxon>Omphalotaceae</taxon>
        <taxon>Lentinula</taxon>
    </lineage>
</organism>
<protein>
    <recommendedName>
        <fullName evidence="3">Fungal N-terminal domain-containing protein</fullName>
    </recommendedName>
</protein>
<reference evidence="1" key="1">
    <citation type="submission" date="2022-08" db="EMBL/GenBank/DDBJ databases">
        <title>A Global Phylogenomic Analysis of the Shiitake Genus Lentinula.</title>
        <authorList>
            <consortium name="DOE Joint Genome Institute"/>
            <person name="Sierra-Patev S."/>
            <person name="Min B."/>
            <person name="Naranjo-Ortiz M."/>
            <person name="Looney B."/>
            <person name="Konkel Z."/>
            <person name="Slot J.C."/>
            <person name="Sakamoto Y."/>
            <person name="Steenwyk J.L."/>
            <person name="Rokas A."/>
            <person name="Carro J."/>
            <person name="Camarero S."/>
            <person name="Ferreira P."/>
            <person name="Molpeceres G."/>
            <person name="Ruiz-Duenas F.J."/>
            <person name="Serrano A."/>
            <person name="Henrissat B."/>
            <person name="Drula E."/>
            <person name="Hughes K.W."/>
            <person name="Mata J.L."/>
            <person name="Ishikawa N.K."/>
            <person name="Vargas-Isla R."/>
            <person name="Ushijima S."/>
            <person name="Smith C.A."/>
            <person name="Ahrendt S."/>
            <person name="Andreopoulos W."/>
            <person name="He G."/>
            <person name="Labutti K."/>
            <person name="Lipzen A."/>
            <person name="Ng V."/>
            <person name="Riley R."/>
            <person name="Sandor L."/>
            <person name="Barry K."/>
            <person name="Martinez A.T."/>
            <person name="Xiao Y."/>
            <person name="Gibbons J.G."/>
            <person name="Terashima K."/>
            <person name="Grigoriev I.V."/>
            <person name="Hibbett D.S."/>
        </authorList>
    </citation>
    <scope>NUCLEOTIDE SEQUENCE</scope>
    <source>
        <strain evidence="1">RHP3577 ss4</strain>
    </source>
</reference>
<sequence length="214" mass="24277">MATEILSTAFSAISAGCDIGKAGRGILEVFPETKEQMLNLTLRDLMDMVDQLIKLSKKIEEDGTDDQVKRFTACRVNCEEYQKRHRHLLQKHHCADKGWRDLFTSPWDDKLWKEIQVLRRQVSKYKADVISESQLLHNQLMDSPRAQELASNDRGTIANTAQSREWSYAEVAERPASEPRYAVNFPSSVGSLQAACQSSAATDYWVKEANPWAA</sequence>
<dbReference type="Proteomes" id="UP001150217">
    <property type="component" value="Unassembled WGS sequence"/>
</dbReference>
<comment type="caution">
    <text evidence="1">The sequence shown here is derived from an EMBL/GenBank/DDBJ whole genome shotgun (WGS) entry which is preliminary data.</text>
</comment>
<evidence type="ECO:0000313" key="1">
    <source>
        <dbReference type="EMBL" id="KAJ4483101.1"/>
    </source>
</evidence>
<proteinExistence type="predicted"/>
<accession>A0ABQ8V9V0</accession>
<gene>
    <name evidence="1" type="ORF">C8R41DRAFT_904065</name>
</gene>
<name>A0ABQ8V9V0_9AGAR</name>
<keyword evidence="2" id="KW-1185">Reference proteome</keyword>
<evidence type="ECO:0000313" key="2">
    <source>
        <dbReference type="Proteomes" id="UP001150217"/>
    </source>
</evidence>
<dbReference type="EMBL" id="JANVFT010000056">
    <property type="protein sequence ID" value="KAJ4483101.1"/>
    <property type="molecule type" value="Genomic_DNA"/>
</dbReference>
<evidence type="ECO:0008006" key="3">
    <source>
        <dbReference type="Google" id="ProtNLM"/>
    </source>
</evidence>